<dbReference type="PROSITE" id="PS50975">
    <property type="entry name" value="ATP_GRASP"/>
    <property type="match status" value="1"/>
</dbReference>
<evidence type="ECO:0000259" key="6">
    <source>
        <dbReference type="PROSITE" id="PS50975"/>
    </source>
</evidence>
<dbReference type="InterPro" id="IPR003781">
    <property type="entry name" value="CoA-bd"/>
</dbReference>
<dbReference type="Gene3D" id="3.40.50.720">
    <property type="entry name" value="NAD(P)-binding Rossmann-like Domain"/>
    <property type="match status" value="1"/>
</dbReference>
<evidence type="ECO:0000256" key="2">
    <source>
        <dbReference type="ARBA" id="ARBA00022741"/>
    </source>
</evidence>
<dbReference type="KEGG" id="aaeo:BJI67_15340"/>
<keyword evidence="3 5" id="KW-0067">ATP-binding</keyword>
<dbReference type="AlphaFoldDB" id="A0A1D8KBA1"/>
<dbReference type="Gene3D" id="3.30.470.20">
    <property type="entry name" value="ATP-grasp fold, B domain"/>
    <property type="match status" value="1"/>
</dbReference>
<dbReference type="GO" id="GO:0005524">
    <property type="term" value="F:ATP binding"/>
    <property type="evidence" value="ECO:0007669"/>
    <property type="project" value="UniProtKB-UniRule"/>
</dbReference>
<dbReference type="InterPro" id="IPR016181">
    <property type="entry name" value="Acyl_CoA_acyltransferase"/>
</dbReference>
<evidence type="ECO:0000313" key="9">
    <source>
        <dbReference type="Proteomes" id="UP000095342"/>
    </source>
</evidence>
<evidence type="ECO:0000259" key="7">
    <source>
        <dbReference type="PROSITE" id="PS51186"/>
    </source>
</evidence>
<dbReference type="InterPro" id="IPR036291">
    <property type="entry name" value="NAD(P)-bd_dom_sf"/>
</dbReference>
<proteinExistence type="inferred from homology"/>
<evidence type="ECO:0000256" key="3">
    <source>
        <dbReference type="ARBA" id="ARBA00022840"/>
    </source>
</evidence>
<dbReference type="CDD" id="cd04301">
    <property type="entry name" value="NAT_SF"/>
    <property type="match status" value="1"/>
</dbReference>
<comment type="similarity">
    <text evidence="4">In the N-terminal section; belongs to the acetate CoA ligase alpha subunit family.</text>
</comment>
<dbReference type="Pfam" id="PF19045">
    <property type="entry name" value="Ligase_CoA_2"/>
    <property type="match status" value="1"/>
</dbReference>
<dbReference type="FunFam" id="3.30.1490.20:FF:000020">
    <property type="entry name" value="Protein lysine acetyltransferase"/>
    <property type="match status" value="1"/>
</dbReference>
<dbReference type="Gene3D" id="3.40.630.30">
    <property type="match status" value="1"/>
</dbReference>
<dbReference type="PANTHER" id="PTHR43334">
    <property type="entry name" value="ACETATE--COA LIGASE [ADP-FORMING]"/>
    <property type="match status" value="1"/>
</dbReference>
<dbReference type="SUPFAM" id="SSF51735">
    <property type="entry name" value="NAD(P)-binding Rossmann-fold domains"/>
    <property type="match status" value="1"/>
</dbReference>
<organism evidence="8 9">
    <name type="scientific">Acidihalobacter aeolianus</name>
    <dbReference type="NCBI Taxonomy" id="2792603"/>
    <lineage>
        <taxon>Bacteria</taxon>
        <taxon>Pseudomonadati</taxon>
        <taxon>Pseudomonadota</taxon>
        <taxon>Gammaproteobacteria</taxon>
        <taxon>Chromatiales</taxon>
        <taxon>Ectothiorhodospiraceae</taxon>
        <taxon>Acidihalobacter</taxon>
    </lineage>
</organism>
<dbReference type="InterPro" id="IPR013815">
    <property type="entry name" value="ATP_grasp_subdomain_1"/>
</dbReference>
<dbReference type="SMART" id="SM00881">
    <property type="entry name" value="CoA_binding"/>
    <property type="match status" value="1"/>
</dbReference>
<dbReference type="Gene3D" id="3.40.50.261">
    <property type="entry name" value="Succinyl-CoA synthetase domains"/>
    <property type="match status" value="2"/>
</dbReference>
<feature type="domain" description="ATP-grasp" evidence="6">
    <location>
        <begin position="495"/>
        <end position="531"/>
    </location>
</feature>
<protein>
    <submittedName>
        <fullName evidence="8">GNAT family N-acetyltransferase</fullName>
    </submittedName>
</protein>
<dbReference type="Proteomes" id="UP000095342">
    <property type="component" value="Chromosome"/>
</dbReference>
<dbReference type="SUPFAM" id="SSF52210">
    <property type="entry name" value="Succinyl-CoA synthetase domains"/>
    <property type="match status" value="2"/>
</dbReference>
<keyword evidence="8" id="KW-0808">Transferase</keyword>
<dbReference type="RefSeq" id="WP_070073783.1">
    <property type="nucleotide sequence ID" value="NZ_CP017448.1"/>
</dbReference>
<dbReference type="GO" id="GO:0043758">
    <property type="term" value="F:acetate-CoA ligase (ADP-forming) activity"/>
    <property type="evidence" value="ECO:0007669"/>
    <property type="project" value="InterPro"/>
</dbReference>
<accession>A0A1D8KBA1</accession>
<reference evidence="8 9" key="1">
    <citation type="submission" date="2016-09" db="EMBL/GenBank/DDBJ databases">
        <title>Acidihalobacter prosperus V6 (DSM14174).</title>
        <authorList>
            <person name="Khaleque H.N."/>
            <person name="Ramsay J.P."/>
            <person name="Murphy R.J.T."/>
            <person name="Kaksonen A.H."/>
            <person name="Boxall N.J."/>
            <person name="Watkin E.L.J."/>
        </authorList>
    </citation>
    <scope>NUCLEOTIDE SEQUENCE [LARGE SCALE GENOMIC DNA]</scope>
    <source>
        <strain evidence="8 9">V6</strain>
    </source>
</reference>
<name>A0A1D8KBA1_9GAMM</name>
<feature type="domain" description="N-acetyltransferase" evidence="7">
    <location>
        <begin position="736"/>
        <end position="891"/>
    </location>
</feature>
<keyword evidence="2 5" id="KW-0547">Nucleotide-binding</keyword>
<dbReference type="GO" id="GO:0016747">
    <property type="term" value="F:acyltransferase activity, transferring groups other than amino-acyl groups"/>
    <property type="evidence" value="ECO:0007669"/>
    <property type="project" value="InterPro"/>
</dbReference>
<dbReference type="Pfam" id="PF13549">
    <property type="entry name" value="ATP-grasp_5"/>
    <property type="match status" value="1"/>
</dbReference>
<dbReference type="GO" id="GO:0046872">
    <property type="term" value="F:metal ion binding"/>
    <property type="evidence" value="ECO:0007669"/>
    <property type="project" value="InterPro"/>
</dbReference>
<dbReference type="Pfam" id="PF00583">
    <property type="entry name" value="Acetyltransf_1"/>
    <property type="match status" value="1"/>
</dbReference>
<dbReference type="SUPFAM" id="SSF55729">
    <property type="entry name" value="Acyl-CoA N-acyltransferases (Nat)"/>
    <property type="match status" value="1"/>
</dbReference>
<dbReference type="InterPro" id="IPR000182">
    <property type="entry name" value="GNAT_dom"/>
</dbReference>
<gene>
    <name evidence="8" type="ORF">BJI67_15340</name>
</gene>
<sequence>MPTHTLEALFAAESIAVIGASPNAEAVGGRLLRNLVEAGYKGRIYPINPKYDHIGRRRCHSDINAIDGRVDLAIIATPAATVPGILHQCGEHGVGAAIVVSAGFGEGGAEGLQLQSELLEAARVHGLRVLGPNCLGLIRPLLGLNATFSNNQALPGDVALVSQSGALCTAILDWAEPNQVGFSAVVSMGDAADVDFGDILDFLALDPHTRSILLYVEGVKDARRFISGLRAAARMKPVIVIKAGRHAAGSRAASSHTGALVGADDVFDAALERAGAVRAYTIEQLFSAAQVLSSGHRLHGNRLLIIGNAGGPGVLATDRASELHLELAKLAPTTVEALDKVLPPQWPRANPVDILGDADPARYARALDICLADPGVDAALVMLTPQGMTDPTGCAEAVIDVDRRGKAVTACWMGQKQAAAAWARFAEAHLPYFHTPEIAIEALDYLAQHHRNQHLLMQVPGSLSAHAEPDIEGARMIIEGALSAGRSTLSTQESKALLNAFHIPVMPAMLARDPNEALVAAETLGFPVAMKIASHALTHKSDVGGVRLNIGTAAGVRAAFREMLDEVRHSRPDAQIEGITVEAMAPVRHGRELMVGVVRDPVFGPAISFGAGGTQVEILKDRAIALPPLNALLIDTLIERTRVSRSLREFRQMPAIDRAALVQVLHRVSEMVCELPEIAEMDINPLIASAQGVVAVDARFVVAPSAGGPDPYAHMAIHPYPAHLALQWQLADGTGIRIRPIRPEDAEVEQTFVQGLSEESRYFRFRQTLNALTPEMLVRFTQIDYDREMAFIAVTGPEETETEIGVARYIANPDRESCEFALVVADEWQRRGIGTRLMEILMRTAHDRGLRRMEGEVVASNQSMLALVARLGFERRAHPDDAEVRIVWRSL</sequence>
<evidence type="ECO:0000313" key="8">
    <source>
        <dbReference type="EMBL" id="AOV18253.1"/>
    </source>
</evidence>
<dbReference type="InterPro" id="IPR051538">
    <property type="entry name" value="Acyl-CoA_Synth/Transferase"/>
</dbReference>
<dbReference type="Pfam" id="PF13380">
    <property type="entry name" value="CoA_binding_2"/>
    <property type="match status" value="1"/>
</dbReference>
<keyword evidence="1" id="KW-0436">Ligase</keyword>
<dbReference type="InterPro" id="IPR016102">
    <property type="entry name" value="Succinyl-CoA_synth-like"/>
</dbReference>
<dbReference type="InterPro" id="IPR011761">
    <property type="entry name" value="ATP-grasp"/>
</dbReference>
<dbReference type="PROSITE" id="PS51186">
    <property type="entry name" value="GNAT"/>
    <property type="match status" value="1"/>
</dbReference>
<evidence type="ECO:0000256" key="4">
    <source>
        <dbReference type="ARBA" id="ARBA00060888"/>
    </source>
</evidence>
<dbReference type="Pfam" id="PF13607">
    <property type="entry name" value="Succ_CoA_lig"/>
    <property type="match status" value="1"/>
</dbReference>
<dbReference type="InterPro" id="IPR032875">
    <property type="entry name" value="Succ_CoA_lig_flav_dom"/>
</dbReference>
<evidence type="ECO:0000256" key="1">
    <source>
        <dbReference type="ARBA" id="ARBA00022598"/>
    </source>
</evidence>
<dbReference type="SUPFAM" id="SSF56059">
    <property type="entry name" value="Glutathione synthetase ATP-binding domain-like"/>
    <property type="match status" value="1"/>
</dbReference>
<dbReference type="PANTHER" id="PTHR43334:SF1">
    <property type="entry name" value="3-HYDROXYPROPIONATE--COA LIGASE [ADP-FORMING]"/>
    <property type="match status" value="1"/>
</dbReference>
<dbReference type="Gene3D" id="3.30.1490.20">
    <property type="entry name" value="ATP-grasp fold, A domain"/>
    <property type="match status" value="1"/>
</dbReference>
<evidence type="ECO:0000256" key="5">
    <source>
        <dbReference type="PROSITE-ProRule" id="PRU00409"/>
    </source>
</evidence>
<keyword evidence="9" id="KW-1185">Reference proteome</keyword>
<dbReference type="InterPro" id="IPR043938">
    <property type="entry name" value="Ligase_CoA_dom"/>
</dbReference>
<dbReference type="EMBL" id="CP017448">
    <property type="protein sequence ID" value="AOV18253.1"/>
    <property type="molecule type" value="Genomic_DNA"/>
</dbReference>